<evidence type="ECO:0000313" key="1">
    <source>
        <dbReference type="EMBL" id="QHT90712.1"/>
    </source>
</evidence>
<sequence length="103" mass="11766">MSTDYIKKVLTQSHQGLSITKEAKEGLHEFVSVSDTIETEMLGERKCTGIVYRGIHPPNVWILWKDKKDGWVGGVSLYTCQIKIDRDVNGTRNILLKWMSTLK</sequence>
<dbReference type="AlphaFoldDB" id="A0A6C0ICV6"/>
<reference evidence="1" key="1">
    <citation type="journal article" date="2020" name="Nature">
        <title>Giant virus diversity and host interactions through global metagenomics.</title>
        <authorList>
            <person name="Schulz F."/>
            <person name="Roux S."/>
            <person name="Paez-Espino D."/>
            <person name="Jungbluth S."/>
            <person name="Walsh D.A."/>
            <person name="Denef V.J."/>
            <person name="McMahon K.D."/>
            <person name="Konstantinidis K.T."/>
            <person name="Eloe-Fadrosh E.A."/>
            <person name="Kyrpides N.C."/>
            <person name="Woyke T."/>
        </authorList>
    </citation>
    <scope>NUCLEOTIDE SEQUENCE</scope>
    <source>
        <strain evidence="1">GVMAG-M-3300023184-71</strain>
    </source>
</reference>
<dbReference type="EMBL" id="MN740157">
    <property type="protein sequence ID" value="QHT90712.1"/>
    <property type="molecule type" value="Genomic_DNA"/>
</dbReference>
<protein>
    <submittedName>
        <fullName evidence="1">Uncharacterized protein</fullName>
    </submittedName>
</protein>
<organism evidence="1">
    <name type="scientific">viral metagenome</name>
    <dbReference type="NCBI Taxonomy" id="1070528"/>
    <lineage>
        <taxon>unclassified sequences</taxon>
        <taxon>metagenomes</taxon>
        <taxon>organismal metagenomes</taxon>
    </lineage>
</organism>
<proteinExistence type="predicted"/>
<name>A0A6C0ICV6_9ZZZZ</name>
<accession>A0A6C0ICV6</accession>